<dbReference type="PANTHER" id="PTHR21262">
    <property type="entry name" value="GUANOSINE-3',5'-BIS DIPHOSPHATE 3'-PYROPHOSPHOHYDROLASE"/>
    <property type="match status" value="1"/>
</dbReference>
<evidence type="ECO:0000313" key="5">
    <source>
        <dbReference type="EMBL" id="OGI63498.1"/>
    </source>
</evidence>
<dbReference type="Proteomes" id="UP000178985">
    <property type="component" value="Unassembled WGS sequence"/>
</dbReference>
<dbReference type="FunFam" id="3.30.460.10:FF:000001">
    <property type="entry name" value="GTP pyrophosphokinase RelA"/>
    <property type="match status" value="1"/>
</dbReference>
<comment type="function">
    <text evidence="2">In eubacteria ppGpp (guanosine 3'-diphosphate 5'-diphosphate) is a mediator of the stringent response that coordinates a variety of cellular activities in response to changes in nutritional abundance.</text>
</comment>
<dbReference type="InterPro" id="IPR003607">
    <property type="entry name" value="HD/PDEase_dom"/>
</dbReference>
<dbReference type="SUPFAM" id="SSF81271">
    <property type="entry name" value="TGS-like"/>
    <property type="match status" value="1"/>
</dbReference>
<dbReference type="Pfam" id="PF04607">
    <property type="entry name" value="RelA_SpoT"/>
    <property type="match status" value="1"/>
</dbReference>
<dbReference type="InterPro" id="IPR006674">
    <property type="entry name" value="HD_domain"/>
</dbReference>
<dbReference type="Gene3D" id="1.10.3210.10">
    <property type="entry name" value="Hypothetical protein af1432"/>
    <property type="match status" value="1"/>
</dbReference>
<sequence>MADYKEIIKLAEEGGLGKEEEKLIEKACEFAKRAHEGQKRMSGEPYFSHCLETAKILARLGMDAKTIAAGLLHDVLEDTKIKEEEMQKEFGDDIVFLVNGVTKLGTLKYRGHERHVESLRKFFVAMANDLRVVIIKFADRLHNLQTLEFVPEEKRKRIALESIEVYAPLANRLGMGKLKGEIENTAFPYAYPKEYAEVEEIIKERKDVYQKQLMEVKEVLEKELAKSKIKTSEMTYRLKNKYSLYKKLLKYNMDIEKIYDIVALRVVVNTVAQCYQVLGVIHSLWKPMPGRIKDYIALPKPNGYRSLHTTVIIGGGGIAEIQIRTRDMHAEAAYGIAAHFAYKEQGEKKVKDDKTKFKWIEELKELNYTPDQPKKFLENLKMDFFSDRIFVFTPKGDVVDLPTGSSSIDFAYNIHSDIGDHISGAKINGKMSQIFTELKNGDIVEIVDKKDAHPSGKWLDHTKSSVAKKHIRSYLEKNSLLSKLKSYGKW</sequence>
<reference evidence="5 6" key="1">
    <citation type="journal article" date="2016" name="Nat. Commun.">
        <title>Thousands of microbial genomes shed light on interconnected biogeochemical processes in an aquifer system.</title>
        <authorList>
            <person name="Anantharaman K."/>
            <person name="Brown C.T."/>
            <person name="Hug L.A."/>
            <person name="Sharon I."/>
            <person name="Castelle C.J."/>
            <person name="Probst A.J."/>
            <person name="Thomas B.C."/>
            <person name="Singh A."/>
            <person name="Wilkins M.J."/>
            <person name="Karaoz U."/>
            <person name="Brodie E.L."/>
            <person name="Williams K.H."/>
            <person name="Hubbard S.S."/>
            <person name="Banfield J.F."/>
        </authorList>
    </citation>
    <scope>NUCLEOTIDE SEQUENCE [LARGE SCALE GENOMIC DNA]</scope>
</reference>
<dbReference type="AlphaFoldDB" id="A0A1F6V1L7"/>
<dbReference type="GO" id="GO:0015969">
    <property type="term" value="P:guanosine tetraphosphate metabolic process"/>
    <property type="evidence" value="ECO:0007669"/>
    <property type="project" value="InterPro"/>
</dbReference>
<dbReference type="InterPro" id="IPR004095">
    <property type="entry name" value="TGS"/>
</dbReference>
<protein>
    <recommendedName>
        <fullName evidence="7">TGS domain-containing protein</fullName>
    </recommendedName>
</protein>
<dbReference type="SMART" id="SM00471">
    <property type="entry name" value="HDc"/>
    <property type="match status" value="1"/>
</dbReference>
<evidence type="ECO:0000259" key="3">
    <source>
        <dbReference type="PROSITE" id="PS51831"/>
    </source>
</evidence>
<name>A0A1F6V1L7_9BACT</name>
<dbReference type="CDD" id="cd01668">
    <property type="entry name" value="TGS_RSH"/>
    <property type="match status" value="1"/>
</dbReference>
<dbReference type="InterPro" id="IPR004811">
    <property type="entry name" value="RelA/Spo_fam"/>
</dbReference>
<accession>A0A1F6V1L7</accession>
<dbReference type="FunFam" id="3.10.20.30:FF:000002">
    <property type="entry name" value="GTP pyrophosphokinase (RelA/SpoT)"/>
    <property type="match status" value="1"/>
</dbReference>
<comment type="similarity">
    <text evidence="2">Belongs to the relA/spoT family.</text>
</comment>
<comment type="pathway">
    <text evidence="1">Purine metabolism.</text>
</comment>
<dbReference type="Pfam" id="PF13328">
    <property type="entry name" value="HD_4"/>
    <property type="match status" value="1"/>
</dbReference>
<dbReference type="CDD" id="cd00077">
    <property type="entry name" value="HDc"/>
    <property type="match status" value="1"/>
</dbReference>
<evidence type="ECO:0000256" key="1">
    <source>
        <dbReference type="ARBA" id="ARBA00025704"/>
    </source>
</evidence>
<dbReference type="CDD" id="cd05399">
    <property type="entry name" value="NT_Rel-Spo_like"/>
    <property type="match status" value="1"/>
</dbReference>
<dbReference type="PROSITE" id="PS51831">
    <property type="entry name" value="HD"/>
    <property type="match status" value="1"/>
</dbReference>
<dbReference type="GO" id="GO:0005886">
    <property type="term" value="C:plasma membrane"/>
    <property type="evidence" value="ECO:0007669"/>
    <property type="project" value="TreeGrafter"/>
</dbReference>
<organism evidence="5 6">
    <name type="scientific">Candidatus Nomurabacteria bacterium RIFCSPHIGHO2_01_FULL_40_20</name>
    <dbReference type="NCBI Taxonomy" id="1801738"/>
    <lineage>
        <taxon>Bacteria</taxon>
        <taxon>Candidatus Nomuraibacteriota</taxon>
    </lineage>
</organism>
<feature type="domain" description="TGS" evidence="4">
    <location>
        <begin position="387"/>
        <end position="448"/>
    </location>
</feature>
<evidence type="ECO:0008006" key="7">
    <source>
        <dbReference type="Google" id="ProtNLM"/>
    </source>
</evidence>
<dbReference type="EMBL" id="MFTO01000018">
    <property type="protein sequence ID" value="OGI63498.1"/>
    <property type="molecule type" value="Genomic_DNA"/>
</dbReference>
<dbReference type="Gene3D" id="3.10.20.30">
    <property type="match status" value="1"/>
</dbReference>
<dbReference type="NCBIfam" id="TIGR00691">
    <property type="entry name" value="spoT_relA"/>
    <property type="match status" value="1"/>
</dbReference>
<dbReference type="PROSITE" id="PS51880">
    <property type="entry name" value="TGS"/>
    <property type="match status" value="1"/>
</dbReference>
<feature type="domain" description="HD" evidence="3">
    <location>
        <begin position="46"/>
        <end position="144"/>
    </location>
</feature>
<dbReference type="InterPro" id="IPR033655">
    <property type="entry name" value="TGS_RelA/SpoT"/>
</dbReference>
<dbReference type="SUPFAM" id="SSF81301">
    <property type="entry name" value="Nucleotidyltransferase"/>
    <property type="match status" value="1"/>
</dbReference>
<evidence type="ECO:0000259" key="4">
    <source>
        <dbReference type="PROSITE" id="PS51880"/>
    </source>
</evidence>
<dbReference type="Gene3D" id="3.30.460.10">
    <property type="entry name" value="Beta Polymerase, domain 2"/>
    <property type="match status" value="1"/>
</dbReference>
<dbReference type="Pfam" id="PF02824">
    <property type="entry name" value="TGS"/>
    <property type="match status" value="1"/>
</dbReference>
<proteinExistence type="inferred from homology"/>
<gene>
    <name evidence="5" type="ORF">A2733_00395</name>
</gene>
<comment type="caution">
    <text evidence="5">The sequence shown here is derived from an EMBL/GenBank/DDBJ whole genome shotgun (WGS) entry which is preliminary data.</text>
</comment>
<dbReference type="InterPro" id="IPR012676">
    <property type="entry name" value="TGS-like"/>
</dbReference>
<evidence type="ECO:0000256" key="2">
    <source>
        <dbReference type="RuleBase" id="RU003847"/>
    </source>
</evidence>
<evidence type="ECO:0000313" key="6">
    <source>
        <dbReference type="Proteomes" id="UP000178985"/>
    </source>
</evidence>
<dbReference type="SUPFAM" id="SSF109604">
    <property type="entry name" value="HD-domain/PDEase-like"/>
    <property type="match status" value="1"/>
</dbReference>
<dbReference type="InterPro" id="IPR007685">
    <property type="entry name" value="RelA_SpoT"/>
</dbReference>
<dbReference type="SMART" id="SM00954">
    <property type="entry name" value="RelA_SpoT"/>
    <property type="match status" value="1"/>
</dbReference>
<dbReference type="InterPro" id="IPR043519">
    <property type="entry name" value="NT_sf"/>
</dbReference>
<dbReference type="InterPro" id="IPR012675">
    <property type="entry name" value="Beta-grasp_dom_sf"/>
</dbReference>
<dbReference type="PANTHER" id="PTHR21262:SF31">
    <property type="entry name" value="GTP PYROPHOSPHOKINASE"/>
    <property type="match status" value="1"/>
</dbReference>
<dbReference type="FunFam" id="1.10.3210.10:FF:000001">
    <property type="entry name" value="GTP pyrophosphokinase RelA"/>
    <property type="match status" value="1"/>
</dbReference>